<organism evidence="3 4">
    <name type="scientific">Flaviflexus ciconiae</name>
    <dbReference type="NCBI Taxonomy" id="2496867"/>
    <lineage>
        <taxon>Bacteria</taxon>
        <taxon>Bacillati</taxon>
        <taxon>Actinomycetota</taxon>
        <taxon>Actinomycetes</taxon>
        <taxon>Actinomycetales</taxon>
        <taxon>Actinomycetaceae</taxon>
        <taxon>Flaviflexus</taxon>
    </lineage>
</organism>
<sequence>MSHKRDTSFGLGMRTAALFAAVTLFLVACSSVTADGPDRTVQSSPEALPAVDVSGMNVPISLDGLEVLDPSWATPPQYSSGIYLGAREQETALEFIAISIHGETLWSVERPLSCTGFTVTEMSDGTPLAVLVDTKTNSDAAATNSATAYDLETGEIAWGPVDLPGTFQGPGLVFASPPEEFMGSNGPRIALSPDTGNIIADERDGDLRIIGDFSGTILTVEGDSLIARTSHDNQKLWEVDATEYGWEPSQIRGSVNELTADTHALLTIGQGPGPVIDLATGEVVVESAREMGVDPATGTVIVLEGNSLHSFEPTNKSQWSVTVTPDTTIATVGGVFVYLREGDAIRVHNVLTGAVAMAYEADAPGAILVPAHLQPNGAGLLYNADGDLLIAAVPQVQNDSGVAGRPKTPSPPVEQHEPTSP</sequence>
<dbReference type="Proteomes" id="UP000280344">
    <property type="component" value="Chromosome"/>
</dbReference>
<keyword evidence="4" id="KW-1185">Reference proteome</keyword>
<dbReference type="RefSeq" id="WP_126703033.1">
    <property type="nucleotide sequence ID" value="NZ_CP034593.1"/>
</dbReference>
<dbReference type="InterPro" id="IPR015943">
    <property type="entry name" value="WD40/YVTN_repeat-like_dom_sf"/>
</dbReference>
<evidence type="ECO:0008006" key="5">
    <source>
        <dbReference type="Google" id="ProtNLM"/>
    </source>
</evidence>
<gene>
    <name evidence="3" type="ORF">EJ997_01615</name>
</gene>
<dbReference type="PROSITE" id="PS51257">
    <property type="entry name" value="PROKAR_LIPOPROTEIN"/>
    <property type="match status" value="1"/>
</dbReference>
<proteinExistence type="predicted"/>
<name>A0A3S9PV59_9ACTO</name>
<feature type="chain" id="PRO_5038552984" description="PQQ-binding-like beta-propeller repeat protein" evidence="2">
    <location>
        <begin position="35"/>
        <end position="421"/>
    </location>
</feature>
<dbReference type="SUPFAM" id="SSF50998">
    <property type="entry name" value="Quinoprotein alcohol dehydrogenase-like"/>
    <property type="match status" value="1"/>
</dbReference>
<dbReference type="Gene3D" id="2.130.10.10">
    <property type="entry name" value="YVTN repeat-like/Quinoprotein amine dehydrogenase"/>
    <property type="match status" value="1"/>
</dbReference>
<dbReference type="AlphaFoldDB" id="A0A3S9PV59"/>
<evidence type="ECO:0000256" key="1">
    <source>
        <dbReference type="SAM" id="MobiDB-lite"/>
    </source>
</evidence>
<protein>
    <recommendedName>
        <fullName evidence="5">PQQ-binding-like beta-propeller repeat protein</fullName>
    </recommendedName>
</protein>
<reference evidence="3 4" key="1">
    <citation type="submission" date="2018-12" db="EMBL/GenBank/DDBJ databases">
        <title>Complete genome sequence of Flaviflexus sp. H23T48.</title>
        <authorList>
            <person name="Bae J.-W."/>
            <person name="Lee J.-Y."/>
        </authorList>
    </citation>
    <scope>NUCLEOTIDE SEQUENCE [LARGE SCALE GENOMIC DNA]</scope>
    <source>
        <strain evidence="3 4">H23T48</strain>
    </source>
</reference>
<feature type="signal peptide" evidence="2">
    <location>
        <begin position="1"/>
        <end position="34"/>
    </location>
</feature>
<dbReference type="OrthoDB" id="3422572at2"/>
<evidence type="ECO:0000313" key="4">
    <source>
        <dbReference type="Proteomes" id="UP000280344"/>
    </source>
</evidence>
<feature type="region of interest" description="Disordered" evidence="1">
    <location>
        <begin position="399"/>
        <end position="421"/>
    </location>
</feature>
<dbReference type="InterPro" id="IPR011047">
    <property type="entry name" value="Quinoprotein_ADH-like_sf"/>
</dbReference>
<evidence type="ECO:0000256" key="2">
    <source>
        <dbReference type="SAM" id="SignalP"/>
    </source>
</evidence>
<dbReference type="EMBL" id="CP034593">
    <property type="protein sequence ID" value="AZQ76224.1"/>
    <property type="molecule type" value="Genomic_DNA"/>
</dbReference>
<keyword evidence="2" id="KW-0732">Signal</keyword>
<dbReference type="KEGG" id="flh:EJ997_01615"/>
<evidence type="ECO:0000313" key="3">
    <source>
        <dbReference type="EMBL" id="AZQ76224.1"/>
    </source>
</evidence>
<accession>A0A3S9PV59</accession>